<gene>
    <name evidence="1" type="ORF">WH50_03470</name>
</gene>
<comment type="caution">
    <text evidence="1">The sequence shown here is derived from an EMBL/GenBank/DDBJ whole genome shotgun (WGS) entry which is preliminary data.</text>
</comment>
<dbReference type="EMBL" id="LAPT01000012">
    <property type="protein sequence ID" value="PXF32648.1"/>
    <property type="molecule type" value="Genomic_DNA"/>
</dbReference>
<accession>A0ABX5M4K1</accession>
<name>A0ABX5M4K1_9GAMM</name>
<proteinExistence type="predicted"/>
<sequence length="131" mass="14516">MAIPMSISERLNSADNAALTAPHLHPGVKKVLLGTYTVPPLVEHETYCCDRGCGECEKALLEEHRAIITSRAGIVQERHFSYMEVSACCYARLGIWNEATATGEECDYHFTAATEQEVIPHATLNVKENRL</sequence>
<reference evidence="1 2" key="1">
    <citation type="submission" date="2015-03" db="EMBL/GenBank/DDBJ databases">
        <authorList>
            <person name="Krishnan R."/>
            <person name="Midha S."/>
            <person name="Patil P.B."/>
            <person name="Rameshkumar N."/>
        </authorList>
    </citation>
    <scope>NUCLEOTIDE SEQUENCE [LARGE SCALE GENOMIC DNA]</scope>
    <source>
        <strain evidence="1 2">L1E11</strain>
    </source>
</reference>
<dbReference type="Proteomes" id="UP000248090">
    <property type="component" value="Unassembled WGS sequence"/>
</dbReference>
<protein>
    <submittedName>
        <fullName evidence="1">Uncharacterized protein</fullName>
    </submittedName>
</protein>
<evidence type="ECO:0000313" key="1">
    <source>
        <dbReference type="EMBL" id="PXF32648.1"/>
    </source>
</evidence>
<dbReference type="RefSeq" id="WP_110186051.1">
    <property type="nucleotide sequence ID" value="NZ_LAPT01000012.1"/>
</dbReference>
<keyword evidence="2" id="KW-1185">Reference proteome</keyword>
<organism evidence="1 2">
    <name type="scientific">Pokkaliibacter plantistimulans</name>
    <dbReference type="NCBI Taxonomy" id="1635171"/>
    <lineage>
        <taxon>Bacteria</taxon>
        <taxon>Pseudomonadati</taxon>
        <taxon>Pseudomonadota</taxon>
        <taxon>Gammaproteobacteria</taxon>
        <taxon>Oceanospirillales</taxon>
        <taxon>Balneatrichaceae</taxon>
        <taxon>Pokkaliibacter</taxon>
    </lineage>
</organism>
<evidence type="ECO:0000313" key="2">
    <source>
        <dbReference type="Proteomes" id="UP000248090"/>
    </source>
</evidence>